<dbReference type="RefSeq" id="WP_092680337.1">
    <property type="nucleotide sequence ID" value="NZ_FNMZ01000002.1"/>
</dbReference>
<dbReference type="SUPFAM" id="SSF51556">
    <property type="entry name" value="Metallo-dependent hydrolases"/>
    <property type="match status" value="1"/>
</dbReference>
<organism evidence="3 4">
    <name type="scientific">Albimonas donghaensis</name>
    <dbReference type="NCBI Taxonomy" id="356660"/>
    <lineage>
        <taxon>Bacteria</taxon>
        <taxon>Pseudomonadati</taxon>
        <taxon>Pseudomonadota</taxon>
        <taxon>Alphaproteobacteria</taxon>
        <taxon>Rhodobacterales</taxon>
        <taxon>Paracoccaceae</taxon>
        <taxon>Albimonas</taxon>
    </lineage>
</organism>
<accession>A0A1H2VGJ4</accession>
<comment type="similarity">
    <text evidence="1">Belongs to the metallo-dependent hydrolases superfamily.</text>
</comment>
<evidence type="ECO:0000256" key="1">
    <source>
        <dbReference type="ARBA" id="ARBA00038310"/>
    </source>
</evidence>
<keyword evidence="3" id="KW-0378">Hydrolase</keyword>
<name>A0A1H2VGJ4_9RHOB</name>
<dbReference type="PANTHER" id="PTHR43569">
    <property type="entry name" value="AMIDOHYDROLASE"/>
    <property type="match status" value="1"/>
</dbReference>
<protein>
    <submittedName>
        <fullName evidence="3">Predicted metal-dependent hydrolase, TIM-barrel fold</fullName>
    </submittedName>
</protein>
<evidence type="ECO:0000259" key="2">
    <source>
        <dbReference type="Pfam" id="PF04909"/>
    </source>
</evidence>
<dbReference type="AlphaFoldDB" id="A0A1H2VGJ4"/>
<dbReference type="InterPro" id="IPR032466">
    <property type="entry name" value="Metal_Hydrolase"/>
</dbReference>
<dbReference type="Pfam" id="PF04909">
    <property type="entry name" value="Amidohydro_2"/>
    <property type="match status" value="1"/>
</dbReference>
<keyword evidence="4" id="KW-1185">Reference proteome</keyword>
<feature type="domain" description="Amidohydrolase-related" evidence="2">
    <location>
        <begin position="43"/>
        <end position="350"/>
    </location>
</feature>
<dbReference type="OrthoDB" id="9787654at2"/>
<dbReference type="Gene3D" id="3.20.20.140">
    <property type="entry name" value="Metal-dependent hydrolases"/>
    <property type="match status" value="1"/>
</dbReference>
<evidence type="ECO:0000313" key="4">
    <source>
        <dbReference type="Proteomes" id="UP000199118"/>
    </source>
</evidence>
<reference evidence="3 4" key="1">
    <citation type="submission" date="2016-10" db="EMBL/GenBank/DDBJ databases">
        <authorList>
            <person name="de Groot N.N."/>
        </authorList>
    </citation>
    <scope>NUCLEOTIDE SEQUENCE [LARGE SCALE GENOMIC DNA]</scope>
    <source>
        <strain evidence="3 4">DSM 17890</strain>
    </source>
</reference>
<proteinExistence type="inferred from homology"/>
<dbReference type="Proteomes" id="UP000199118">
    <property type="component" value="Unassembled WGS sequence"/>
</dbReference>
<dbReference type="STRING" id="356660.SAMN05444336_10251"/>
<dbReference type="EMBL" id="FNMZ01000002">
    <property type="protein sequence ID" value="SDW66989.1"/>
    <property type="molecule type" value="Genomic_DNA"/>
</dbReference>
<sequence length="351" mass="37895">MTIASELQAAADAAPTPIVLPPVDRAWQARLTEEILEPDLPIIDPHHHLWGPPRDKYLADDLSADIAAGHKVEQTVYIDCREGFLTEGPEMMRPLGEVRFARGVGEKADEAGGPRLCAGIVGHADLTNGDAIAELLEAQVAEGGGRFRGIRQSAVWDPSGLRTSSRVAPRGLLADPAFRTGFAHLGRLGLSFDSWNYFHQIGELADLARAFPDTTIILDHVGGVLGVGPYEGKRDEHFAQWKAGILDAASCPNVSVKLGGLAMHTVGFGFEHRETPAGSEELAEAWRPYIETCIEAFGADRAMFESNYPVDGVTCSYAVLWNALKRLGAGASADEKAALFKGTARRVYRLD</sequence>
<evidence type="ECO:0000313" key="3">
    <source>
        <dbReference type="EMBL" id="SDW66989.1"/>
    </source>
</evidence>
<dbReference type="InterPro" id="IPR052350">
    <property type="entry name" value="Metallo-dep_Lactonases"/>
</dbReference>
<gene>
    <name evidence="3" type="ORF">SAMN05444336_10251</name>
</gene>
<dbReference type="PANTHER" id="PTHR43569:SF1">
    <property type="entry name" value="BLL3371 PROTEIN"/>
    <property type="match status" value="1"/>
</dbReference>
<dbReference type="GO" id="GO:0016787">
    <property type="term" value="F:hydrolase activity"/>
    <property type="evidence" value="ECO:0007669"/>
    <property type="project" value="UniProtKB-KW"/>
</dbReference>
<dbReference type="InterPro" id="IPR006680">
    <property type="entry name" value="Amidohydro-rel"/>
</dbReference>